<protein>
    <submittedName>
        <fullName evidence="2">Uncharacterized protein</fullName>
    </submittedName>
</protein>
<feature type="region of interest" description="Disordered" evidence="1">
    <location>
        <begin position="491"/>
        <end position="566"/>
    </location>
</feature>
<evidence type="ECO:0000313" key="2">
    <source>
        <dbReference type="EMBL" id="CAI5778815.1"/>
    </source>
</evidence>
<feature type="compositionally biased region" description="Basic and acidic residues" evidence="1">
    <location>
        <begin position="296"/>
        <end position="312"/>
    </location>
</feature>
<accession>A0AA35KIM5</accession>
<feature type="region of interest" description="Disordered" evidence="1">
    <location>
        <begin position="1"/>
        <end position="56"/>
    </location>
</feature>
<feature type="compositionally biased region" description="Basic and acidic residues" evidence="1">
    <location>
        <begin position="185"/>
        <end position="204"/>
    </location>
</feature>
<name>A0AA35KIM5_9SAUR</name>
<dbReference type="AlphaFoldDB" id="A0AA35KIM5"/>
<feature type="region of interest" description="Disordered" evidence="1">
    <location>
        <begin position="166"/>
        <end position="216"/>
    </location>
</feature>
<reference evidence="2" key="1">
    <citation type="submission" date="2022-12" db="EMBL/GenBank/DDBJ databases">
        <authorList>
            <person name="Alioto T."/>
            <person name="Alioto T."/>
            <person name="Gomez Garrido J."/>
        </authorList>
    </citation>
    <scope>NUCLEOTIDE SEQUENCE</scope>
</reference>
<dbReference type="EMBL" id="OX395132">
    <property type="protein sequence ID" value="CAI5778815.1"/>
    <property type="molecule type" value="Genomic_DNA"/>
</dbReference>
<proteinExistence type="predicted"/>
<feature type="compositionally biased region" description="Basic and acidic residues" evidence="1">
    <location>
        <begin position="522"/>
        <end position="538"/>
    </location>
</feature>
<keyword evidence="3" id="KW-1185">Reference proteome</keyword>
<feature type="compositionally biased region" description="Basic residues" evidence="1">
    <location>
        <begin position="498"/>
        <end position="521"/>
    </location>
</feature>
<dbReference type="Proteomes" id="UP001178461">
    <property type="component" value="Chromosome 7"/>
</dbReference>
<organism evidence="2 3">
    <name type="scientific">Podarcis lilfordi</name>
    <name type="common">Lilford's wall lizard</name>
    <dbReference type="NCBI Taxonomy" id="74358"/>
    <lineage>
        <taxon>Eukaryota</taxon>
        <taxon>Metazoa</taxon>
        <taxon>Chordata</taxon>
        <taxon>Craniata</taxon>
        <taxon>Vertebrata</taxon>
        <taxon>Euteleostomi</taxon>
        <taxon>Lepidosauria</taxon>
        <taxon>Squamata</taxon>
        <taxon>Bifurcata</taxon>
        <taxon>Unidentata</taxon>
        <taxon>Episquamata</taxon>
        <taxon>Laterata</taxon>
        <taxon>Lacertibaenia</taxon>
        <taxon>Lacertidae</taxon>
        <taxon>Podarcis</taxon>
    </lineage>
</organism>
<feature type="region of interest" description="Disordered" evidence="1">
    <location>
        <begin position="104"/>
        <end position="125"/>
    </location>
</feature>
<feature type="compositionally biased region" description="Acidic residues" evidence="1">
    <location>
        <begin position="36"/>
        <end position="46"/>
    </location>
</feature>
<feature type="compositionally biased region" description="Basic and acidic residues" evidence="1">
    <location>
        <begin position="550"/>
        <end position="566"/>
    </location>
</feature>
<sequence length="566" mass="63326">MAQTGCPWTGRSPNACRSSGDHRRPEQTRRFSHGTEEEEDDWETDQDYVNNASRPWGDREISTASIISELSRSIRECSLGKPNLPRRPDHANCQSHLRGCKDPVWNRPKDPEGHQPPLCPHVRSSPSLGIERASLFNRNAAEKLDTFFSQKLKACAGGSGRLSDPCEDLGTLQEDPTDPSGPWRDPGKEHAGPERNCRRQDHSRATQGRGDATHAHGCQPCPRLLRHCLTGKGGASERVYWRQESSRPSTAVSSSARILPRCRISHVQSCTACQAFNRDTPAGMETLQENGWSLPEGKERAGLSAPRQRERTGPPCRRQVPDRFLKVQQWLEETPAEDPPSHPRQQGRGAGHRGSPGTLGWPPAYGSLDQKERDSWGEAGGCPSLDPTADIRHRMKSHQEEDPTHQAPRLHTCDDASTSPATCSCLFCEQQRPRATLVSGKKKPDPSAEEVAVQLQAENRIPRIVEAFERRSLREAKIVEREKAYLSARQRELEKRARAGKARGNARRGHHQASGAKARKPQAKEEEQTPREEPRPRAVPEGPPKRHQARERTAKPSFMDRLRGHY</sequence>
<feature type="compositionally biased region" description="Basic and acidic residues" evidence="1">
    <location>
        <begin position="19"/>
        <end position="35"/>
    </location>
</feature>
<evidence type="ECO:0000313" key="3">
    <source>
        <dbReference type="Proteomes" id="UP001178461"/>
    </source>
</evidence>
<gene>
    <name evidence="2" type="ORF">PODLI_1B018078</name>
</gene>
<evidence type="ECO:0000256" key="1">
    <source>
        <dbReference type="SAM" id="MobiDB-lite"/>
    </source>
</evidence>
<feature type="compositionally biased region" description="Basic and acidic residues" evidence="1">
    <location>
        <begin position="389"/>
        <end position="404"/>
    </location>
</feature>
<feature type="region of interest" description="Disordered" evidence="1">
    <location>
        <begin position="288"/>
        <end position="415"/>
    </location>
</feature>